<dbReference type="EMBL" id="PGGS01005293">
    <property type="protein sequence ID" value="PNG71108.1"/>
    <property type="molecule type" value="Genomic_DNA"/>
</dbReference>
<dbReference type="InterPro" id="IPR012677">
    <property type="entry name" value="Nucleotide-bd_a/b_plait_sf"/>
</dbReference>
<dbReference type="SUPFAM" id="SSF54928">
    <property type="entry name" value="RNA-binding domain, RBD"/>
    <property type="match status" value="1"/>
</dbReference>
<evidence type="ECO:0000313" key="3">
    <source>
        <dbReference type="Proteomes" id="UP000236333"/>
    </source>
</evidence>
<protein>
    <submittedName>
        <fullName evidence="2">Serine/arginine-rich splicing factor 33</fullName>
    </submittedName>
</protein>
<gene>
    <name evidence="2" type="ORF">TSOC_015401</name>
</gene>
<organism evidence="2 3">
    <name type="scientific">Tetrabaena socialis</name>
    <dbReference type="NCBI Taxonomy" id="47790"/>
    <lineage>
        <taxon>Eukaryota</taxon>
        <taxon>Viridiplantae</taxon>
        <taxon>Chlorophyta</taxon>
        <taxon>core chlorophytes</taxon>
        <taxon>Chlorophyceae</taxon>
        <taxon>CS clade</taxon>
        <taxon>Chlamydomonadales</taxon>
        <taxon>Tetrabaenaceae</taxon>
        <taxon>Tetrabaena</taxon>
    </lineage>
</organism>
<dbReference type="Proteomes" id="UP000236333">
    <property type="component" value="Unassembled WGS sequence"/>
</dbReference>
<comment type="caution">
    <text evidence="2">The sequence shown here is derived from an EMBL/GenBank/DDBJ whole genome shotgun (WGS) entry which is preliminary data.</text>
</comment>
<feature type="compositionally biased region" description="Basic residues" evidence="1">
    <location>
        <begin position="1"/>
        <end position="10"/>
    </location>
</feature>
<dbReference type="Gene3D" id="3.30.70.330">
    <property type="match status" value="1"/>
</dbReference>
<dbReference type="OrthoDB" id="439808at2759"/>
<dbReference type="AlphaFoldDB" id="A0A2J7X5S5"/>
<sequence length="98" mass="11195">MPRSRSRSRSRSYSPRGREARRDTGGPRKDPGKTSLLFRNLSKTTTADDLRHYAERYGPLRDIYLPRDFHSGWDGEAGRLPRGRLSFTRGRGMASRAA</sequence>
<dbReference type="GO" id="GO:0003676">
    <property type="term" value="F:nucleic acid binding"/>
    <property type="evidence" value="ECO:0007669"/>
    <property type="project" value="InterPro"/>
</dbReference>
<evidence type="ECO:0000256" key="1">
    <source>
        <dbReference type="SAM" id="MobiDB-lite"/>
    </source>
</evidence>
<evidence type="ECO:0000313" key="2">
    <source>
        <dbReference type="EMBL" id="PNG71108.1"/>
    </source>
</evidence>
<proteinExistence type="predicted"/>
<feature type="compositionally biased region" description="Basic and acidic residues" evidence="1">
    <location>
        <begin position="16"/>
        <end position="32"/>
    </location>
</feature>
<name>A0A2J7X5S5_9CHLO</name>
<accession>A0A2J7X5S5</accession>
<keyword evidence="3" id="KW-1185">Reference proteome</keyword>
<dbReference type="InterPro" id="IPR035979">
    <property type="entry name" value="RBD_domain_sf"/>
</dbReference>
<reference evidence="2 3" key="1">
    <citation type="journal article" date="2017" name="Mol. Biol. Evol.">
        <title>The 4-celled Tetrabaena socialis nuclear genome reveals the essential components for genetic control of cell number at the origin of multicellularity in the volvocine lineage.</title>
        <authorList>
            <person name="Featherston J."/>
            <person name="Arakaki Y."/>
            <person name="Hanschen E.R."/>
            <person name="Ferris P.J."/>
            <person name="Michod R.E."/>
            <person name="Olson B.J.S.C."/>
            <person name="Nozaki H."/>
            <person name="Durand P.M."/>
        </authorList>
    </citation>
    <scope>NUCLEOTIDE SEQUENCE [LARGE SCALE GENOMIC DNA]</scope>
    <source>
        <strain evidence="2 3">NIES-571</strain>
    </source>
</reference>
<feature type="region of interest" description="Disordered" evidence="1">
    <location>
        <begin position="1"/>
        <end position="35"/>
    </location>
</feature>